<dbReference type="EMBL" id="JAUSRA010000001">
    <property type="protein sequence ID" value="MDP9793518.1"/>
    <property type="molecule type" value="Genomic_DNA"/>
</dbReference>
<comment type="caution">
    <text evidence="1">The sequence shown here is derived from an EMBL/GenBank/DDBJ whole genome shotgun (WGS) entry which is preliminary data.</text>
</comment>
<evidence type="ECO:0000313" key="1">
    <source>
        <dbReference type="EMBL" id="MDP9793518.1"/>
    </source>
</evidence>
<dbReference type="RefSeq" id="WP_306828572.1">
    <property type="nucleotide sequence ID" value="NZ_JAUSRA010000001.1"/>
</dbReference>
<keyword evidence="2" id="KW-1185">Reference proteome</keyword>
<dbReference type="InterPro" id="IPR016024">
    <property type="entry name" value="ARM-type_fold"/>
</dbReference>
<evidence type="ECO:0000313" key="2">
    <source>
        <dbReference type="Proteomes" id="UP001240984"/>
    </source>
</evidence>
<reference evidence="1 2" key="1">
    <citation type="submission" date="2023-07" db="EMBL/GenBank/DDBJ databases">
        <title>Sequencing the genomes of 1000 actinobacteria strains.</title>
        <authorList>
            <person name="Klenk H.-P."/>
        </authorList>
    </citation>
    <scope>NUCLEOTIDE SEQUENCE [LARGE SCALE GENOMIC DNA]</scope>
    <source>
        <strain evidence="1 2">DSM 44710</strain>
    </source>
</reference>
<dbReference type="SUPFAM" id="SSF48371">
    <property type="entry name" value="ARM repeat"/>
    <property type="match status" value="1"/>
</dbReference>
<sequence length="476" mass="51332">MFWKKRATESKPVVTSEALRAAAGGDDEALESAARLLLDADTAETLRMLSTETRLIIRLDDRARRNARSLHRRAGPAFADTAARRLADGSPGPVAVALASMHHDGRVREDALTRMTEDPMWTPLLVLRSGDWVRQVRVRARTAVVEVLSAADGAHLGLALDMALALHARYRGDFAHAQTVAVAVTADSRAREELLMTGPPYRRRFVFTLGLGLGWWSPDRLARLARRDRDRLVRGGAAEAVCRDALWTGRHDRLHALARSRYAQVRALALTGLARLGRHDTVAGFLDDPGAGVRAIARDSARRAGVDVAGHYRAAMSAGRPETGAIAGLAELGTDRDAPLLHRLFAHPDARIRAAAVSGSRRLGVPPVALLLPLLHDPAGAVVREAATALYPMPRAVPEALIGELLTGSRVELRRAGHRLSRARGTEAVLRAGLALINDPDPGLAGRAAADVTRIARSPDAPADLPERARSMFDVR</sequence>
<dbReference type="Proteomes" id="UP001240984">
    <property type="component" value="Unassembled WGS sequence"/>
</dbReference>
<dbReference type="Gene3D" id="1.25.10.10">
    <property type="entry name" value="Leucine-rich Repeat Variant"/>
    <property type="match status" value="1"/>
</dbReference>
<name>A0ABT9MQF8_9ACTN</name>
<proteinExistence type="predicted"/>
<protein>
    <recommendedName>
        <fullName evidence="3">HEAT repeat domain-containing protein</fullName>
    </recommendedName>
</protein>
<organism evidence="1 2">
    <name type="scientific">Catenuloplanes nepalensis</name>
    <dbReference type="NCBI Taxonomy" id="587533"/>
    <lineage>
        <taxon>Bacteria</taxon>
        <taxon>Bacillati</taxon>
        <taxon>Actinomycetota</taxon>
        <taxon>Actinomycetes</taxon>
        <taxon>Micromonosporales</taxon>
        <taxon>Micromonosporaceae</taxon>
        <taxon>Catenuloplanes</taxon>
    </lineage>
</organism>
<gene>
    <name evidence="1" type="ORF">J2S43_002030</name>
</gene>
<accession>A0ABT9MQF8</accession>
<evidence type="ECO:0008006" key="3">
    <source>
        <dbReference type="Google" id="ProtNLM"/>
    </source>
</evidence>
<dbReference type="InterPro" id="IPR011989">
    <property type="entry name" value="ARM-like"/>
</dbReference>